<dbReference type="EMBL" id="BQKY01000001">
    <property type="protein sequence ID" value="GJN87104.1"/>
    <property type="molecule type" value="Genomic_DNA"/>
</dbReference>
<proteinExistence type="inferred from homology"/>
<keyword evidence="8" id="KW-1185">Reference proteome</keyword>
<organism evidence="7 8">
    <name type="scientific">Rhodotorula paludigena</name>
    <dbReference type="NCBI Taxonomy" id="86838"/>
    <lineage>
        <taxon>Eukaryota</taxon>
        <taxon>Fungi</taxon>
        <taxon>Dikarya</taxon>
        <taxon>Basidiomycota</taxon>
        <taxon>Pucciniomycotina</taxon>
        <taxon>Microbotryomycetes</taxon>
        <taxon>Sporidiobolales</taxon>
        <taxon>Sporidiobolaceae</taxon>
        <taxon>Rhodotorula</taxon>
    </lineage>
</organism>
<dbReference type="SUPFAM" id="SSF51430">
    <property type="entry name" value="NAD(P)-linked oxidoreductase"/>
    <property type="match status" value="1"/>
</dbReference>
<evidence type="ECO:0000313" key="7">
    <source>
        <dbReference type="EMBL" id="GJN87104.1"/>
    </source>
</evidence>
<evidence type="ECO:0000313" key="8">
    <source>
        <dbReference type="Proteomes" id="UP001342314"/>
    </source>
</evidence>
<dbReference type="GO" id="GO:0016491">
    <property type="term" value="F:oxidoreductase activity"/>
    <property type="evidence" value="ECO:0007669"/>
    <property type="project" value="UniProtKB-KW"/>
</dbReference>
<dbReference type="Pfam" id="PF00248">
    <property type="entry name" value="Aldo_ket_red"/>
    <property type="match status" value="1"/>
</dbReference>
<comment type="similarity">
    <text evidence="1">Belongs to the aldo/keto reductase family.</text>
</comment>
<dbReference type="PANTHER" id="PTHR43827">
    <property type="entry name" value="2,5-DIKETO-D-GLUCONIC ACID REDUCTASE"/>
    <property type="match status" value="1"/>
</dbReference>
<comment type="caution">
    <text evidence="7">The sequence shown here is derived from an EMBL/GenBank/DDBJ whole genome shotgun (WGS) entry which is preliminary data.</text>
</comment>
<dbReference type="InterPro" id="IPR036812">
    <property type="entry name" value="NAD(P)_OxRdtase_dom_sf"/>
</dbReference>
<feature type="domain" description="NADP-dependent oxidoreductase" evidence="6">
    <location>
        <begin position="32"/>
        <end position="277"/>
    </location>
</feature>
<dbReference type="Proteomes" id="UP001342314">
    <property type="component" value="Unassembled WGS sequence"/>
</dbReference>
<gene>
    <name evidence="7" type="ORF">Rhopal_000049-T1</name>
</gene>
<dbReference type="InterPro" id="IPR018170">
    <property type="entry name" value="Aldo/ket_reductase_CS"/>
</dbReference>
<dbReference type="PANTHER" id="PTHR43827:SF13">
    <property type="entry name" value="ALDO_KETO REDUCTASE FAMILY PROTEIN"/>
    <property type="match status" value="1"/>
</dbReference>
<dbReference type="AlphaFoldDB" id="A0AAV5GB91"/>
<sequence>MGAEHAVASPFTLASTIKLRNGAQMPRLGFGVYQSKSAKASTAHALAMGYRHIDSARMYYNEDEVCFAVNKFSEHTPNEGTGKVWLTTKVTGSEHGTAKTGNAVDESADIAKKYGLKWDLFLLHDPTAGKEKRLEAWKVLLEKRDQGVIRTAGVSNFGVKHLEQIKEAGLEMPEVNQIELHPFLQQKPIVEYCQKHDIVIEAYCPILRGQRFDNETLQKVSKKHDTSVAQVLIRWSLQKGYVPLPKSDTPARIQANADLFDFELDRDDMAALDALDEGKPVSWNPVNVD</sequence>
<accession>A0AAV5GB91</accession>
<evidence type="ECO:0000256" key="3">
    <source>
        <dbReference type="PIRSR" id="PIRSR000097-1"/>
    </source>
</evidence>
<feature type="active site" description="Proton donor" evidence="3">
    <location>
        <position position="59"/>
    </location>
</feature>
<name>A0AAV5GB91_9BASI</name>
<keyword evidence="2" id="KW-0560">Oxidoreductase</keyword>
<reference evidence="7 8" key="1">
    <citation type="submission" date="2021-12" db="EMBL/GenBank/DDBJ databases">
        <title>High titer production of polyol ester of fatty acids by Rhodotorula paludigena BS15 towards product separation-free biomass refinery.</title>
        <authorList>
            <person name="Mano J."/>
            <person name="Ono H."/>
            <person name="Tanaka T."/>
            <person name="Naito K."/>
            <person name="Sushida H."/>
            <person name="Ike M."/>
            <person name="Tokuyasu K."/>
            <person name="Kitaoka M."/>
        </authorList>
    </citation>
    <scope>NUCLEOTIDE SEQUENCE [LARGE SCALE GENOMIC DNA]</scope>
    <source>
        <strain evidence="7 8">BS15</strain>
    </source>
</reference>
<evidence type="ECO:0000259" key="6">
    <source>
        <dbReference type="Pfam" id="PF00248"/>
    </source>
</evidence>
<evidence type="ECO:0000256" key="4">
    <source>
        <dbReference type="PIRSR" id="PIRSR000097-2"/>
    </source>
</evidence>
<dbReference type="InterPro" id="IPR023210">
    <property type="entry name" value="NADP_OxRdtase_dom"/>
</dbReference>
<evidence type="ECO:0000256" key="2">
    <source>
        <dbReference type="ARBA" id="ARBA00023002"/>
    </source>
</evidence>
<evidence type="ECO:0000256" key="5">
    <source>
        <dbReference type="PIRSR" id="PIRSR000097-3"/>
    </source>
</evidence>
<dbReference type="PRINTS" id="PR00069">
    <property type="entry name" value="ALDKETRDTASE"/>
</dbReference>
<feature type="binding site" evidence="4">
    <location>
        <position position="124"/>
    </location>
    <ligand>
        <name>substrate</name>
    </ligand>
</feature>
<dbReference type="PROSITE" id="PS00063">
    <property type="entry name" value="ALDOKETO_REDUCTASE_3"/>
    <property type="match status" value="1"/>
</dbReference>
<dbReference type="FunFam" id="3.20.20.100:FF:000015">
    <property type="entry name" value="Oxidoreductase, aldo/keto reductase family"/>
    <property type="match status" value="1"/>
</dbReference>
<protein>
    <recommendedName>
        <fullName evidence="6">NADP-dependent oxidoreductase domain-containing protein</fullName>
    </recommendedName>
</protein>
<dbReference type="CDD" id="cd19071">
    <property type="entry name" value="AKR_AKR1-5-like"/>
    <property type="match status" value="1"/>
</dbReference>
<evidence type="ECO:0000256" key="1">
    <source>
        <dbReference type="ARBA" id="ARBA00007905"/>
    </source>
</evidence>
<dbReference type="PIRSF" id="PIRSF000097">
    <property type="entry name" value="AKR"/>
    <property type="match status" value="1"/>
</dbReference>
<dbReference type="InterPro" id="IPR020471">
    <property type="entry name" value="AKR"/>
</dbReference>
<feature type="site" description="Lowers pKa of active site Tyr" evidence="5">
    <location>
        <position position="89"/>
    </location>
</feature>
<dbReference type="Gene3D" id="3.20.20.100">
    <property type="entry name" value="NADP-dependent oxidoreductase domain"/>
    <property type="match status" value="1"/>
</dbReference>